<organism evidence="3 4">
    <name type="scientific">Leptosia nina</name>
    <dbReference type="NCBI Taxonomy" id="320188"/>
    <lineage>
        <taxon>Eukaryota</taxon>
        <taxon>Metazoa</taxon>
        <taxon>Ecdysozoa</taxon>
        <taxon>Arthropoda</taxon>
        <taxon>Hexapoda</taxon>
        <taxon>Insecta</taxon>
        <taxon>Pterygota</taxon>
        <taxon>Neoptera</taxon>
        <taxon>Endopterygota</taxon>
        <taxon>Lepidoptera</taxon>
        <taxon>Glossata</taxon>
        <taxon>Ditrysia</taxon>
        <taxon>Papilionoidea</taxon>
        <taxon>Pieridae</taxon>
        <taxon>Pierinae</taxon>
        <taxon>Leptosia</taxon>
    </lineage>
</organism>
<reference evidence="3 4" key="1">
    <citation type="submission" date="2023-11" db="EMBL/GenBank/DDBJ databases">
        <authorList>
            <person name="Okamura Y."/>
        </authorList>
    </citation>
    <scope>NUCLEOTIDE SEQUENCE [LARGE SCALE GENOMIC DNA]</scope>
</reference>
<dbReference type="GO" id="GO:0016020">
    <property type="term" value="C:membrane"/>
    <property type="evidence" value="ECO:0007669"/>
    <property type="project" value="TreeGrafter"/>
</dbReference>
<proteinExistence type="predicted"/>
<protein>
    <recommendedName>
        <fullName evidence="2">Glycolipid transfer protein domain-containing protein</fullName>
    </recommendedName>
</protein>
<dbReference type="GO" id="GO:1902388">
    <property type="term" value="F:ceramide 1-phosphate transfer activity"/>
    <property type="evidence" value="ECO:0007669"/>
    <property type="project" value="TreeGrafter"/>
</dbReference>
<dbReference type="PANTHER" id="PTHR10219">
    <property type="entry name" value="GLYCOLIPID TRANSFER PROTEIN-RELATED"/>
    <property type="match status" value="1"/>
</dbReference>
<name>A0AAV1JSB0_9NEOP</name>
<evidence type="ECO:0000256" key="1">
    <source>
        <dbReference type="ARBA" id="ARBA00022448"/>
    </source>
</evidence>
<dbReference type="Proteomes" id="UP001497472">
    <property type="component" value="Unassembled WGS sequence"/>
</dbReference>
<evidence type="ECO:0000259" key="2">
    <source>
        <dbReference type="Pfam" id="PF08718"/>
    </source>
</evidence>
<dbReference type="SUPFAM" id="SSF110004">
    <property type="entry name" value="Glycolipid transfer protein, GLTP"/>
    <property type="match status" value="1"/>
</dbReference>
<dbReference type="AlphaFoldDB" id="A0AAV1JSB0"/>
<keyword evidence="1" id="KW-0813">Transport</keyword>
<gene>
    <name evidence="3" type="ORF">LNINA_LOCUS11215</name>
</gene>
<dbReference type="GO" id="GO:1902387">
    <property type="term" value="F:ceramide 1-phosphate binding"/>
    <property type="evidence" value="ECO:0007669"/>
    <property type="project" value="TreeGrafter"/>
</dbReference>
<dbReference type="InterPro" id="IPR036497">
    <property type="entry name" value="GLTP_sf"/>
</dbReference>
<dbReference type="InterPro" id="IPR014830">
    <property type="entry name" value="Glycolipid_transfer_prot_dom"/>
</dbReference>
<keyword evidence="4" id="KW-1185">Reference proteome</keyword>
<dbReference type="Pfam" id="PF08718">
    <property type="entry name" value="GLTP"/>
    <property type="match status" value="1"/>
</dbReference>
<evidence type="ECO:0000313" key="3">
    <source>
        <dbReference type="EMBL" id="CAK1552150.1"/>
    </source>
</evidence>
<dbReference type="GO" id="GO:0005829">
    <property type="term" value="C:cytosol"/>
    <property type="evidence" value="ECO:0007669"/>
    <property type="project" value="TreeGrafter"/>
</dbReference>
<evidence type="ECO:0000313" key="4">
    <source>
        <dbReference type="Proteomes" id="UP001497472"/>
    </source>
</evidence>
<dbReference type="Gene3D" id="1.10.3520.10">
    <property type="entry name" value="Glycolipid transfer protein"/>
    <property type="match status" value="1"/>
</dbReference>
<sequence>MANSESGSKIFSFHDLNYFPTVERGKINISQFLKASLDLLCIVDSLGSIMKPVKNDMQGNIDKIQNKFVYDETSCLLELLHKEISKEEYNGAEATLWLNRALLFFELTFQEILKALKDKQEINMKAIFTIAYEGSVKKYHNWAVQKLFMVICRLSPTFPQILTSLGLENVEQFETKMTHFNESLHTVRCSIDTFYVENSLFLDS</sequence>
<comment type="caution">
    <text evidence="3">The sequence shown here is derived from an EMBL/GenBank/DDBJ whole genome shotgun (WGS) entry which is preliminary data.</text>
</comment>
<accession>A0AAV1JSB0</accession>
<dbReference type="EMBL" id="CAVLEF010000132">
    <property type="protein sequence ID" value="CAK1552150.1"/>
    <property type="molecule type" value="Genomic_DNA"/>
</dbReference>
<feature type="domain" description="Glycolipid transfer protein" evidence="2">
    <location>
        <begin position="27"/>
        <end position="165"/>
    </location>
</feature>
<dbReference type="PANTHER" id="PTHR10219:SF25">
    <property type="entry name" value="PLECKSTRIN HOMOLOGY DOMAIN-CONTAINING FAMILY A MEMBER 8"/>
    <property type="match status" value="1"/>
</dbReference>